<feature type="non-terminal residue" evidence="7">
    <location>
        <position position="1"/>
    </location>
</feature>
<accession>A0A2G9RVJ3</accession>
<dbReference type="OrthoDB" id="9345717at2759"/>
<dbReference type="SUPFAM" id="SSF48225">
    <property type="entry name" value="Seven-hairpin glycosidases"/>
    <property type="match status" value="1"/>
</dbReference>
<dbReference type="AlphaFoldDB" id="A0A2G9RVJ3"/>
<evidence type="ECO:0000313" key="8">
    <source>
        <dbReference type="Proteomes" id="UP000228934"/>
    </source>
</evidence>
<dbReference type="GO" id="GO:0005975">
    <property type="term" value="P:carbohydrate metabolic process"/>
    <property type="evidence" value="ECO:0007669"/>
    <property type="project" value="InterPro"/>
</dbReference>
<dbReference type="EMBL" id="KV931017">
    <property type="protein sequence ID" value="PIO31844.1"/>
    <property type="molecule type" value="Genomic_DNA"/>
</dbReference>
<dbReference type="GO" id="GO:0004571">
    <property type="term" value="F:mannosyl-oligosaccharide 1,2-alpha-mannosidase activity"/>
    <property type="evidence" value="ECO:0007669"/>
    <property type="project" value="InterPro"/>
</dbReference>
<dbReference type="Proteomes" id="UP000228934">
    <property type="component" value="Unassembled WGS sequence"/>
</dbReference>
<evidence type="ECO:0000256" key="2">
    <source>
        <dbReference type="ARBA" id="ARBA00004922"/>
    </source>
</evidence>
<dbReference type="PRINTS" id="PR00747">
    <property type="entry name" value="GLYHDRLASE47"/>
</dbReference>
<dbReference type="GO" id="GO:0070062">
    <property type="term" value="C:extracellular exosome"/>
    <property type="evidence" value="ECO:0007669"/>
    <property type="project" value="TreeGrafter"/>
</dbReference>
<keyword evidence="4 6" id="KW-0378">Hydrolase</keyword>
<proteinExistence type="inferred from homology"/>
<dbReference type="InterPro" id="IPR050749">
    <property type="entry name" value="Glycosyl_Hydrolase_47"/>
</dbReference>
<reference evidence="8" key="1">
    <citation type="journal article" date="2017" name="Nat. Commun.">
        <title>The North American bullfrog draft genome provides insight into hormonal regulation of long noncoding RNA.</title>
        <authorList>
            <person name="Hammond S.A."/>
            <person name="Warren R.L."/>
            <person name="Vandervalk B.P."/>
            <person name="Kucuk E."/>
            <person name="Khan H."/>
            <person name="Gibb E.A."/>
            <person name="Pandoh P."/>
            <person name="Kirk H."/>
            <person name="Zhao Y."/>
            <person name="Jones M."/>
            <person name="Mungall A.J."/>
            <person name="Coope R."/>
            <person name="Pleasance S."/>
            <person name="Moore R.A."/>
            <person name="Holt R.A."/>
            <person name="Round J.M."/>
            <person name="Ohora S."/>
            <person name="Walle B.V."/>
            <person name="Veldhoen N."/>
            <person name="Helbing C.C."/>
            <person name="Birol I."/>
        </authorList>
    </citation>
    <scope>NUCLEOTIDE SEQUENCE [LARGE SCALE GENOMIC DNA]</scope>
</reference>
<dbReference type="GO" id="GO:0000139">
    <property type="term" value="C:Golgi membrane"/>
    <property type="evidence" value="ECO:0007669"/>
    <property type="project" value="TreeGrafter"/>
</dbReference>
<keyword evidence="8" id="KW-1185">Reference proteome</keyword>
<dbReference type="PANTHER" id="PTHR11742">
    <property type="entry name" value="MANNOSYL-OLIGOSACCHARIDE ALPHA-1,2-MANNOSIDASE-RELATED"/>
    <property type="match status" value="1"/>
</dbReference>
<dbReference type="Pfam" id="PF01532">
    <property type="entry name" value="Glyco_hydro_47"/>
    <property type="match status" value="1"/>
</dbReference>
<evidence type="ECO:0000256" key="6">
    <source>
        <dbReference type="RuleBase" id="RU361193"/>
    </source>
</evidence>
<evidence type="ECO:0000256" key="4">
    <source>
        <dbReference type="ARBA" id="ARBA00022801"/>
    </source>
</evidence>
<organism evidence="7 8">
    <name type="scientific">Aquarana catesbeiana</name>
    <name type="common">American bullfrog</name>
    <name type="synonym">Rana catesbeiana</name>
    <dbReference type="NCBI Taxonomy" id="8400"/>
    <lineage>
        <taxon>Eukaryota</taxon>
        <taxon>Metazoa</taxon>
        <taxon>Chordata</taxon>
        <taxon>Craniata</taxon>
        <taxon>Vertebrata</taxon>
        <taxon>Euteleostomi</taxon>
        <taxon>Amphibia</taxon>
        <taxon>Batrachia</taxon>
        <taxon>Anura</taxon>
        <taxon>Neobatrachia</taxon>
        <taxon>Ranoidea</taxon>
        <taxon>Ranidae</taxon>
        <taxon>Aquarana</taxon>
    </lineage>
</organism>
<comment type="cofactor">
    <cofactor evidence="1">
        <name>Ca(2+)</name>
        <dbReference type="ChEBI" id="CHEBI:29108"/>
    </cofactor>
</comment>
<name>A0A2G9RVJ3_AQUCT</name>
<comment type="pathway">
    <text evidence="2">Protein modification; protein glycosylation.</text>
</comment>
<sequence>GRRGLDQALRLLLEKMMKHAWDNYRQYGWGHNELKPIARKGHSTNIFGNSQMGATIVDALDTLYIMGLMEEFRDGQEWVQNNLDFGVNSEVSVFEVNIRFIGGLLAAYYLSGQEVDLDVGDTESDKLRNPDGWLSQMKWCWQELGLGIGWQQYPGRIWDSPYGVCTPHLPNGEPCILQQGGSLL</sequence>
<gene>
    <name evidence="7" type="ORF">AB205_0163950</name>
</gene>
<dbReference type="GO" id="GO:0005509">
    <property type="term" value="F:calcium ion binding"/>
    <property type="evidence" value="ECO:0007669"/>
    <property type="project" value="InterPro"/>
</dbReference>
<dbReference type="InterPro" id="IPR001382">
    <property type="entry name" value="Glyco_hydro_47"/>
</dbReference>
<dbReference type="PANTHER" id="PTHR11742:SF40">
    <property type="entry name" value="MANNOSYL-OLIGOSACCHARIDE 1,2-ALPHA-MANNOSIDASE IB"/>
    <property type="match status" value="1"/>
</dbReference>
<dbReference type="InterPro" id="IPR036026">
    <property type="entry name" value="Seven-hairpin_glycosidases"/>
</dbReference>
<dbReference type="Gene3D" id="1.50.10.10">
    <property type="match status" value="1"/>
</dbReference>
<protein>
    <recommendedName>
        <fullName evidence="6">alpha-1,2-Mannosidase</fullName>
        <ecNumber evidence="6">3.2.1.-</ecNumber>
    </recommendedName>
</protein>
<evidence type="ECO:0000256" key="1">
    <source>
        <dbReference type="ARBA" id="ARBA00001913"/>
    </source>
</evidence>
<dbReference type="InterPro" id="IPR012341">
    <property type="entry name" value="6hp_glycosidase-like_sf"/>
</dbReference>
<evidence type="ECO:0000256" key="5">
    <source>
        <dbReference type="ARBA" id="ARBA00023157"/>
    </source>
</evidence>
<evidence type="ECO:0000313" key="7">
    <source>
        <dbReference type="EMBL" id="PIO31844.1"/>
    </source>
</evidence>
<keyword evidence="6" id="KW-0326">Glycosidase</keyword>
<evidence type="ECO:0000256" key="3">
    <source>
        <dbReference type="ARBA" id="ARBA00007658"/>
    </source>
</evidence>
<dbReference type="EC" id="3.2.1.-" evidence="6"/>
<keyword evidence="5" id="KW-1015">Disulfide bond</keyword>
<comment type="similarity">
    <text evidence="3 6">Belongs to the glycosyl hydrolase 47 family.</text>
</comment>
<dbReference type="GO" id="GO:0005783">
    <property type="term" value="C:endoplasmic reticulum"/>
    <property type="evidence" value="ECO:0007669"/>
    <property type="project" value="TreeGrafter"/>
</dbReference>